<keyword evidence="4" id="KW-1185">Reference proteome</keyword>
<keyword evidence="1" id="KW-0472">Membrane</keyword>
<dbReference type="AlphaFoldDB" id="A0A261VEQ3"/>
<accession>A0A261VEQ3</accession>
<comment type="caution">
    <text evidence="3">The sequence shown here is derived from an EMBL/GenBank/DDBJ whole genome shotgun (WGS) entry which is preliminary data.</text>
</comment>
<keyword evidence="1" id="KW-1133">Transmembrane helix</keyword>
<dbReference type="Proteomes" id="UP000215633">
    <property type="component" value="Unassembled WGS sequence"/>
</dbReference>
<evidence type="ECO:0000256" key="1">
    <source>
        <dbReference type="SAM" id="Phobius"/>
    </source>
</evidence>
<protein>
    <recommendedName>
        <fullName evidence="2">Lnb N-terminal periplasmic domain-containing protein</fullName>
    </recommendedName>
</protein>
<feature type="transmembrane region" description="Helical" evidence="1">
    <location>
        <begin position="6"/>
        <end position="23"/>
    </location>
</feature>
<gene>
    <name evidence="3" type="ORF">CAL24_19980</name>
</gene>
<evidence type="ECO:0000313" key="3">
    <source>
        <dbReference type="EMBL" id="OZI72569.1"/>
    </source>
</evidence>
<dbReference type="EMBL" id="NEVT01000008">
    <property type="protein sequence ID" value="OZI72569.1"/>
    <property type="molecule type" value="Genomic_DNA"/>
</dbReference>
<reference evidence="4" key="1">
    <citation type="submission" date="2017-05" db="EMBL/GenBank/DDBJ databases">
        <title>Complete and WGS of Bordetella genogroups.</title>
        <authorList>
            <person name="Spilker T."/>
            <person name="Lipuma J."/>
        </authorList>
    </citation>
    <scope>NUCLEOTIDE SEQUENCE [LARGE SCALE GENOMIC DNA]</scope>
    <source>
        <strain evidence="4">AU8256</strain>
    </source>
</reference>
<dbReference type="Pfam" id="PF13387">
    <property type="entry name" value="Lnb_N"/>
    <property type="match status" value="1"/>
</dbReference>
<keyword evidence="1" id="KW-0812">Transmembrane</keyword>
<feature type="transmembrane region" description="Helical" evidence="1">
    <location>
        <begin position="35"/>
        <end position="53"/>
    </location>
</feature>
<feature type="domain" description="Lnb N-terminal periplasmic" evidence="2">
    <location>
        <begin position="120"/>
        <end position="273"/>
    </location>
</feature>
<proteinExistence type="predicted"/>
<evidence type="ECO:0000259" key="2">
    <source>
        <dbReference type="Pfam" id="PF13387"/>
    </source>
</evidence>
<evidence type="ECO:0000313" key="4">
    <source>
        <dbReference type="Proteomes" id="UP000215633"/>
    </source>
</evidence>
<organism evidence="3 4">
    <name type="scientific">Bordetella genomosp. 2</name>
    <dbReference type="NCBI Taxonomy" id="1983456"/>
    <lineage>
        <taxon>Bacteria</taxon>
        <taxon>Pseudomonadati</taxon>
        <taxon>Pseudomonadota</taxon>
        <taxon>Betaproteobacteria</taxon>
        <taxon>Burkholderiales</taxon>
        <taxon>Alcaligenaceae</taxon>
        <taxon>Bordetella</taxon>
    </lineage>
</organism>
<dbReference type="InterPro" id="IPR025178">
    <property type="entry name" value="Lnb_N"/>
</dbReference>
<dbReference type="RefSeq" id="WP_094807702.1">
    <property type="nucleotide sequence ID" value="NZ_NEVT01000008.1"/>
</dbReference>
<sequence>MLGQAVFILFVAATAAWGTLALYVRAPAGPRLTRVLIGAWLAAALAAGVLAGLGRWAGAALYLAPAGLLAAWWLTLRPSNQRDWEPSVARTLRGVIAGDTVTLENVRNFHWRTPTDYDIRWETRRYALSAIRSVDLALSYWSHTAIAHTLVSFGFAGGDYLVFSVEIRRKKNDRFSEIGGFFRQYELSIVAADERDILRVRTNVRNEEGYLYRVHMAPDDMRALFAEYVSQANRLAEQPRFYNTLTANCTTLVFRMVNRIVTGLPLDYRLLASGYLPEYLYDLGALRGADSLQAYREHGRYTERARDERGGADFSRRIRRGVPGIGAAELAGE</sequence>
<name>A0A261VEQ3_9BORD</name>